<reference evidence="4 5" key="1">
    <citation type="submission" date="2020-12" db="EMBL/GenBank/DDBJ databases">
        <title>FDA dAtabase for Regulatory Grade micrObial Sequences (FDA-ARGOS): Supporting development and validation of Infectious Disease Dx tests.</title>
        <authorList>
            <person name="Sproer C."/>
            <person name="Gronow S."/>
            <person name="Severitt S."/>
            <person name="Schroder I."/>
            <person name="Tallon L."/>
            <person name="Sadzewicz L."/>
            <person name="Zhao X."/>
            <person name="Boylan J."/>
            <person name="Ott S."/>
            <person name="Bowen H."/>
            <person name="Vavikolanu K."/>
            <person name="Mehta A."/>
            <person name="Aluvathingal J."/>
            <person name="Nadendla S."/>
            <person name="Lowell S."/>
            <person name="Myers T."/>
            <person name="Yan Y."/>
            <person name="Sichtig H."/>
        </authorList>
    </citation>
    <scope>NUCLEOTIDE SEQUENCE [LARGE SCALE GENOMIC DNA]</scope>
    <source>
        <strain evidence="4 5">FDAARGOS_990</strain>
    </source>
</reference>
<dbReference type="EMBL" id="CP065989">
    <property type="protein sequence ID" value="QQB15277.1"/>
    <property type="molecule type" value="Genomic_DNA"/>
</dbReference>
<dbReference type="InterPro" id="IPR003010">
    <property type="entry name" value="C-N_Hydrolase"/>
</dbReference>
<name>A0A7T4DJ59_9MICO</name>
<feature type="domain" description="CN hydrolase" evidence="3">
    <location>
        <begin position="39"/>
        <end position="279"/>
    </location>
</feature>
<dbReference type="RefSeq" id="WP_198500297.1">
    <property type="nucleotide sequence ID" value="NZ_CP065989.1"/>
</dbReference>
<feature type="region of interest" description="Disordered" evidence="2">
    <location>
        <begin position="1"/>
        <end position="31"/>
    </location>
</feature>
<evidence type="ECO:0000256" key="1">
    <source>
        <dbReference type="ARBA" id="ARBA00022801"/>
    </source>
</evidence>
<accession>A0A7T4DJ59</accession>
<keyword evidence="1 4" id="KW-0378">Hydrolase</keyword>
<evidence type="ECO:0000313" key="5">
    <source>
        <dbReference type="Proteomes" id="UP000595374"/>
    </source>
</evidence>
<proteinExistence type="predicted"/>
<dbReference type="AlphaFoldDB" id="A0A7T4DJ59"/>
<evidence type="ECO:0000256" key="2">
    <source>
        <dbReference type="SAM" id="MobiDB-lite"/>
    </source>
</evidence>
<dbReference type="Pfam" id="PF00795">
    <property type="entry name" value="CN_hydrolase"/>
    <property type="match status" value="1"/>
</dbReference>
<dbReference type="Proteomes" id="UP000595374">
    <property type="component" value="Chromosome"/>
</dbReference>
<evidence type="ECO:0000313" key="4">
    <source>
        <dbReference type="EMBL" id="QQB15277.1"/>
    </source>
</evidence>
<dbReference type="CDD" id="cd07197">
    <property type="entry name" value="nitrilase"/>
    <property type="match status" value="1"/>
</dbReference>
<dbReference type="PROSITE" id="PS50263">
    <property type="entry name" value="CN_HYDROLASE"/>
    <property type="match status" value="1"/>
</dbReference>
<dbReference type="SUPFAM" id="SSF56317">
    <property type="entry name" value="Carbon-nitrogen hydrolase"/>
    <property type="match status" value="1"/>
</dbReference>
<dbReference type="InterPro" id="IPR050345">
    <property type="entry name" value="Aliph_Amidase/BUP"/>
</dbReference>
<dbReference type="PANTHER" id="PTHR43674:SF2">
    <property type="entry name" value="BETA-UREIDOPROPIONASE"/>
    <property type="match status" value="1"/>
</dbReference>
<sequence length="303" mass="31550">MSEQRTPERVASASPASASPASASPASAGPAGADAGPAVAIGIVQSVARIDDIDGNLRTLRRGVAEARDVGAEVVVTPELFATGYDPARAWTHDGARVREGLAAIAGDLGVALVASSVDEVGARRFIAASFFDDSGTELARIHKRHLFDIERDFFTPADRCGDLVDWRGMRFGMGICYDIEYPEFARALAEAGAEVLLVPTAVPASSGDEPRDPALAFSPTQTSTLLVPARALENGLAIAYANHSGEGFTAHSCLVNPNGRIVDLLDGGAGVAVTVISAAEIAEARASNPYLADLRRLRGVTE</sequence>
<dbReference type="Gene3D" id="3.60.110.10">
    <property type="entry name" value="Carbon-nitrogen hydrolase"/>
    <property type="match status" value="1"/>
</dbReference>
<dbReference type="GO" id="GO:0016811">
    <property type="term" value="F:hydrolase activity, acting on carbon-nitrogen (but not peptide) bonds, in linear amides"/>
    <property type="evidence" value="ECO:0007669"/>
    <property type="project" value="TreeGrafter"/>
</dbReference>
<protein>
    <submittedName>
        <fullName evidence="4">Carbon-nitrogen hydrolase family protein</fullName>
    </submittedName>
</protein>
<evidence type="ECO:0000259" key="3">
    <source>
        <dbReference type="PROSITE" id="PS50263"/>
    </source>
</evidence>
<dbReference type="InterPro" id="IPR036526">
    <property type="entry name" value="C-N_Hydrolase_sf"/>
</dbReference>
<organism evidence="4 5">
    <name type="scientific">Brevibacterium casei</name>
    <dbReference type="NCBI Taxonomy" id="33889"/>
    <lineage>
        <taxon>Bacteria</taxon>
        <taxon>Bacillati</taxon>
        <taxon>Actinomycetota</taxon>
        <taxon>Actinomycetes</taxon>
        <taxon>Micrococcales</taxon>
        <taxon>Brevibacteriaceae</taxon>
        <taxon>Brevibacterium</taxon>
    </lineage>
</organism>
<gene>
    <name evidence="4" type="ORF">I6H47_04810</name>
</gene>
<dbReference type="PANTHER" id="PTHR43674">
    <property type="entry name" value="NITRILASE C965.09-RELATED"/>
    <property type="match status" value="1"/>
</dbReference>
<feature type="compositionally biased region" description="Low complexity" evidence="2">
    <location>
        <begin position="11"/>
        <end position="31"/>
    </location>
</feature>